<comment type="similarity">
    <text evidence="1">Belongs to the sel-1 family.</text>
</comment>
<dbReference type="Proteomes" id="UP000247702">
    <property type="component" value="Unassembled WGS sequence"/>
</dbReference>
<dbReference type="Pfam" id="PF08238">
    <property type="entry name" value="Sel1"/>
    <property type="match status" value="7"/>
</dbReference>
<name>A0A2Z6R8Y8_9GLOM</name>
<evidence type="ECO:0000313" key="2">
    <source>
        <dbReference type="EMBL" id="GBB94209.1"/>
    </source>
</evidence>
<dbReference type="EMBL" id="BLAL01000172">
    <property type="protein sequence ID" value="GES87825.1"/>
    <property type="molecule type" value="Genomic_DNA"/>
</dbReference>
<protein>
    <submittedName>
        <fullName evidence="3">Sel1 repeat family protein</fullName>
    </submittedName>
</protein>
<keyword evidence="4" id="KW-1185">Reference proteome</keyword>
<dbReference type="OrthoDB" id="2428957at2759"/>
<dbReference type="Proteomes" id="UP000615446">
    <property type="component" value="Unassembled WGS sequence"/>
</dbReference>
<gene>
    <name evidence="3" type="ORF">RCL2_001479600</name>
    <name evidence="2" type="ORF">RclHR1_02310015</name>
</gene>
<dbReference type="PANTHER" id="PTHR11102">
    <property type="entry name" value="SEL-1-LIKE PROTEIN"/>
    <property type="match status" value="1"/>
</dbReference>
<sequence>MSLNEVDNKLEINISENDENFLKNIINDLYHKIIEMNDFNGFEIFLSKWIENKFKNVNKDPKLFLKLMKNHRERKFWFTSLIGLFYQLGIYCKLDKEKAVEFYLLAINNETGNDSLNRDFDSRDNEVFNLLRERNIIIGKYLLSLFYYKDIILDFNYILRLQTLVENNDIRAHYNLAICYKNGIGIRKDEKKAFDLLLISAKKGNTDAQYYLAICYMDGMGTQKDKKKALKWFLKSENKYFKIILNKNENKFKRILELAISDDSIAQNNVGNYYKLGEVITKNEKKAFEWYMKSAIAGCAEGQCNLGYCYENGRGTDKKSANGGYAYGQYNLGFCYENGLGTVKDDEKAFEWYLKSANNGCATAQCGLGYCYENGIGTEKDMNKAHEWYFKFSAMTK</sequence>
<dbReference type="SUPFAM" id="SSF81901">
    <property type="entry name" value="HCP-like"/>
    <property type="match status" value="3"/>
</dbReference>
<evidence type="ECO:0000313" key="3">
    <source>
        <dbReference type="EMBL" id="GES87825.1"/>
    </source>
</evidence>
<organism evidence="2 4">
    <name type="scientific">Rhizophagus clarus</name>
    <dbReference type="NCBI Taxonomy" id="94130"/>
    <lineage>
        <taxon>Eukaryota</taxon>
        <taxon>Fungi</taxon>
        <taxon>Fungi incertae sedis</taxon>
        <taxon>Mucoromycota</taxon>
        <taxon>Glomeromycotina</taxon>
        <taxon>Glomeromycetes</taxon>
        <taxon>Glomerales</taxon>
        <taxon>Glomeraceae</taxon>
        <taxon>Rhizophagus</taxon>
    </lineage>
</organism>
<dbReference type="Gene3D" id="1.25.40.10">
    <property type="entry name" value="Tetratricopeptide repeat domain"/>
    <property type="match status" value="3"/>
</dbReference>
<comment type="caution">
    <text evidence="2">The sequence shown here is derived from an EMBL/GenBank/DDBJ whole genome shotgun (WGS) entry which is preliminary data.</text>
</comment>
<dbReference type="AlphaFoldDB" id="A0A2Z6R8Y8"/>
<dbReference type="SMART" id="SM00671">
    <property type="entry name" value="SEL1"/>
    <property type="match status" value="7"/>
</dbReference>
<dbReference type="PANTHER" id="PTHR11102:SF160">
    <property type="entry name" value="ERAD-ASSOCIATED E3 UBIQUITIN-PROTEIN LIGASE COMPONENT HRD3"/>
    <property type="match status" value="1"/>
</dbReference>
<proteinExistence type="inferred from homology"/>
<reference evidence="3" key="2">
    <citation type="submission" date="2019-10" db="EMBL/GenBank/DDBJ databases">
        <title>Conservation and host-specific expression of non-tandemly repeated heterogenous ribosome RNA gene in arbuscular mycorrhizal fungi.</title>
        <authorList>
            <person name="Maeda T."/>
            <person name="Kobayashi Y."/>
            <person name="Nakagawa T."/>
            <person name="Ezawa T."/>
            <person name="Yamaguchi K."/>
            <person name="Bino T."/>
            <person name="Nishimoto Y."/>
            <person name="Shigenobu S."/>
            <person name="Kawaguchi M."/>
        </authorList>
    </citation>
    <scope>NUCLEOTIDE SEQUENCE</scope>
    <source>
        <strain evidence="3">HR1</strain>
    </source>
</reference>
<dbReference type="EMBL" id="BEXD01001458">
    <property type="protein sequence ID" value="GBB94209.1"/>
    <property type="molecule type" value="Genomic_DNA"/>
</dbReference>
<accession>A0A2Z6R8Y8</accession>
<dbReference type="InterPro" id="IPR011990">
    <property type="entry name" value="TPR-like_helical_dom_sf"/>
</dbReference>
<dbReference type="STRING" id="94130.A0A2Z6R8Y8"/>
<reference evidence="2 4" key="1">
    <citation type="submission" date="2017-11" db="EMBL/GenBank/DDBJ databases">
        <title>The genome of Rhizophagus clarus HR1 reveals common genetic basis of auxotrophy among arbuscular mycorrhizal fungi.</title>
        <authorList>
            <person name="Kobayashi Y."/>
        </authorList>
    </citation>
    <scope>NUCLEOTIDE SEQUENCE [LARGE SCALE GENOMIC DNA]</scope>
    <source>
        <strain evidence="2 4">HR1</strain>
    </source>
</reference>
<evidence type="ECO:0000256" key="1">
    <source>
        <dbReference type="ARBA" id="ARBA00038101"/>
    </source>
</evidence>
<evidence type="ECO:0000313" key="4">
    <source>
        <dbReference type="Proteomes" id="UP000247702"/>
    </source>
</evidence>
<dbReference type="InterPro" id="IPR050767">
    <property type="entry name" value="Sel1_AlgK"/>
</dbReference>
<dbReference type="InterPro" id="IPR006597">
    <property type="entry name" value="Sel1-like"/>
</dbReference>